<dbReference type="SUPFAM" id="SSF103473">
    <property type="entry name" value="MFS general substrate transporter"/>
    <property type="match status" value="1"/>
</dbReference>
<keyword evidence="5 7" id="KW-1133">Transmembrane helix</keyword>
<organism evidence="9 10">
    <name type="scientific">Lujinxingia vulgaris</name>
    <dbReference type="NCBI Taxonomy" id="2600176"/>
    <lineage>
        <taxon>Bacteria</taxon>
        <taxon>Deltaproteobacteria</taxon>
        <taxon>Bradymonadales</taxon>
        <taxon>Lujinxingiaceae</taxon>
        <taxon>Lujinxingia</taxon>
    </lineage>
</organism>
<evidence type="ECO:0000256" key="3">
    <source>
        <dbReference type="ARBA" id="ARBA00022475"/>
    </source>
</evidence>
<feature type="transmembrane region" description="Helical" evidence="7">
    <location>
        <begin position="112"/>
        <end position="133"/>
    </location>
</feature>
<protein>
    <submittedName>
        <fullName evidence="9">MFS transporter</fullName>
    </submittedName>
</protein>
<evidence type="ECO:0000256" key="4">
    <source>
        <dbReference type="ARBA" id="ARBA00022692"/>
    </source>
</evidence>
<feature type="domain" description="Major facilitator superfamily (MFS) profile" evidence="8">
    <location>
        <begin position="18"/>
        <end position="413"/>
    </location>
</feature>
<dbReference type="PANTHER" id="PTHR23517">
    <property type="entry name" value="RESISTANCE PROTEIN MDTM, PUTATIVE-RELATED-RELATED"/>
    <property type="match status" value="1"/>
</dbReference>
<accession>A0A5C6XJI1</accession>
<feature type="transmembrane region" description="Helical" evidence="7">
    <location>
        <begin position="371"/>
        <end position="404"/>
    </location>
</feature>
<keyword evidence="6 7" id="KW-0472">Membrane</keyword>
<dbReference type="PROSITE" id="PS50850">
    <property type="entry name" value="MFS"/>
    <property type="match status" value="1"/>
</dbReference>
<dbReference type="PROSITE" id="PS00216">
    <property type="entry name" value="SUGAR_TRANSPORT_1"/>
    <property type="match status" value="2"/>
</dbReference>
<dbReference type="InterPro" id="IPR020846">
    <property type="entry name" value="MFS_dom"/>
</dbReference>
<dbReference type="Gene3D" id="1.20.1250.20">
    <property type="entry name" value="MFS general substrate transporter like domains"/>
    <property type="match status" value="2"/>
</dbReference>
<feature type="transmembrane region" description="Helical" evidence="7">
    <location>
        <begin position="88"/>
        <end position="106"/>
    </location>
</feature>
<name>A0A5C6XJI1_9DELT</name>
<evidence type="ECO:0000256" key="6">
    <source>
        <dbReference type="ARBA" id="ARBA00023136"/>
    </source>
</evidence>
<evidence type="ECO:0000256" key="2">
    <source>
        <dbReference type="ARBA" id="ARBA00022448"/>
    </source>
</evidence>
<feature type="transmembrane region" description="Helical" evidence="7">
    <location>
        <begin position="58"/>
        <end position="76"/>
    </location>
</feature>
<comment type="caution">
    <text evidence="9">The sequence shown here is derived from an EMBL/GenBank/DDBJ whole genome shotgun (WGS) entry which is preliminary data.</text>
</comment>
<proteinExistence type="predicted"/>
<dbReference type="OrthoDB" id="9814303at2"/>
<dbReference type="InterPro" id="IPR005829">
    <property type="entry name" value="Sugar_transporter_CS"/>
</dbReference>
<feature type="transmembrane region" description="Helical" evidence="7">
    <location>
        <begin position="180"/>
        <end position="198"/>
    </location>
</feature>
<gene>
    <name evidence="9" type="ORF">FRC98_07110</name>
</gene>
<evidence type="ECO:0000313" key="9">
    <source>
        <dbReference type="EMBL" id="TXD37456.1"/>
    </source>
</evidence>
<dbReference type="Proteomes" id="UP000321412">
    <property type="component" value="Unassembled WGS sequence"/>
</dbReference>
<evidence type="ECO:0000313" key="10">
    <source>
        <dbReference type="Proteomes" id="UP000321412"/>
    </source>
</evidence>
<keyword evidence="10" id="KW-1185">Reference proteome</keyword>
<evidence type="ECO:0000259" key="8">
    <source>
        <dbReference type="PROSITE" id="PS50850"/>
    </source>
</evidence>
<keyword evidence="2" id="KW-0813">Transport</keyword>
<dbReference type="InterPro" id="IPR036259">
    <property type="entry name" value="MFS_trans_sf"/>
</dbReference>
<keyword evidence="4 7" id="KW-0812">Transmembrane</keyword>
<dbReference type="EMBL" id="VOSM01000003">
    <property type="protein sequence ID" value="TXD37456.1"/>
    <property type="molecule type" value="Genomic_DNA"/>
</dbReference>
<dbReference type="Pfam" id="PF07690">
    <property type="entry name" value="MFS_1"/>
    <property type="match status" value="2"/>
</dbReference>
<comment type="subcellular location">
    <subcellularLocation>
        <location evidence="1">Cell membrane</location>
        <topology evidence="1">Multi-pass membrane protein</topology>
    </subcellularLocation>
</comment>
<evidence type="ECO:0000256" key="7">
    <source>
        <dbReference type="SAM" id="Phobius"/>
    </source>
</evidence>
<keyword evidence="3" id="KW-1003">Cell membrane</keyword>
<dbReference type="PANTHER" id="PTHR23517:SF3">
    <property type="entry name" value="INTEGRAL MEMBRANE TRANSPORT PROTEIN"/>
    <property type="match status" value="1"/>
</dbReference>
<dbReference type="RefSeq" id="WP_146980613.1">
    <property type="nucleotide sequence ID" value="NZ_VOSM01000003.1"/>
</dbReference>
<feature type="transmembrane region" description="Helical" evidence="7">
    <location>
        <begin position="331"/>
        <end position="351"/>
    </location>
</feature>
<sequence>MKKSSRNAPEVRLGLRENLAQFSLLVLVNAFVGAMVGMERSILPAIAEEEFELAARTAILSFIIVFGVTKALTNYMAGRWSDRFGRKAVLIAGWLVAAPVPFLLMWAPSWSWILGANVLLGVSQGLTWSTTVIMKIDLAGPKNRGLAMGLNEFAGYFAVAISALATGFIAAEYGLRPQPFYPGIVFVVLGTLLSIFAVRETKHHVTLESSQTTTTDADTLSASEVIKRTSLSDPDLSSVSQAGLVNNLNDGMAWGLFPLVFAAASMSLGEIGTLAAIYPAVWGLGQLFTGAWSDKVGRKGLIVAGMWTQAAGIVVIALGSTFWVFAAGAVLLGLGTSMVYPTLLAAIGDVAHPSWRASSVGVYRLWRDMGYAVGALLAGIVADAFGLSVATLTIAALTFASGVVVAVRMRETLKHDAQSSSGAEPTSPNRRR</sequence>
<feature type="transmembrane region" description="Helical" evidence="7">
    <location>
        <begin position="20"/>
        <end position="38"/>
    </location>
</feature>
<feature type="transmembrane region" description="Helical" evidence="7">
    <location>
        <begin position="153"/>
        <end position="174"/>
    </location>
</feature>
<dbReference type="InterPro" id="IPR011701">
    <property type="entry name" value="MFS"/>
</dbReference>
<feature type="transmembrane region" description="Helical" evidence="7">
    <location>
        <begin position="256"/>
        <end position="281"/>
    </location>
</feature>
<evidence type="ECO:0000256" key="5">
    <source>
        <dbReference type="ARBA" id="ARBA00022989"/>
    </source>
</evidence>
<dbReference type="GO" id="GO:0005886">
    <property type="term" value="C:plasma membrane"/>
    <property type="evidence" value="ECO:0007669"/>
    <property type="project" value="UniProtKB-SubCell"/>
</dbReference>
<evidence type="ECO:0000256" key="1">
    <source>
        <dbReference type="ARBA" id="ARBA00004651"/>
    </source>
</evidence>
<dbReference type="AlphaFoldDB" id="A0A5C6XJI1"/>
<dbReference type="InterPro" id="IPR050171">
    <property type="entry name" value="MFS_Transporters"/>
</dbReference>
<dbReference type="CDD" id="cd17325">
    <property type="entry name" value="MFS_MdtG_SLC18_like"/>
    <property type="match status" value="1"/>
</dbReference>
<feature type="transmembrane region" description="Helical" evidence="7">
    <location>
        <begin position="301"/>
        <end position="324"/>
    </location>
</feature>
<reference evidence="9 10" key="1">
    <citation type="submission" date="2019-08" db="EMBL/GenBank/DDBJ databases">
        <title>Bradymonadales sp. TMQ4.</title>
        <authorList>
            <person name="Liang Q."/>
        </authorList>
    </citation>
    <scope>NUCLEOTIDE SEQUENCE [LARGE SCALE GENOMIC DNA]</scope>
    <source>
        <strain evidence="9 10">TMQ4</strain>
    </source>
</reference>
<dbReference type="GO" id="GO:0022857">
    <property type="term" value="F:transmembrane transporter activity"/>
    <property type="evidence" value="ECO:0007669"/>
    <property type="project" value="InterPro"/>
</dbReference>